<dbReference type="CDD" id="cd06223">
    <property type="entry name" value="PRTases_typeI"/>
    <property type="match status" value="1"/>
</dbReference>
<dbReference type="GO" id="GO:0000287">
    <property type="term" value="F:magnesium ion binding"/>
    <property type="evidence" value="ECO:0007669"/>
    <property type="project" value="UniProtKB-UniRule"/>
</dbReference>
<dbReference type="InterPro" id="IPR029057">
    <property type="entry name" value="PRTase-like"/>
</dbReference>
<comment type="pathway">
    <text evidence="1 7">Pyrimidine metabolism; UMP biosynthesis via de novo pathway; UMP from orotate: step 1/2.</text>
</comment>
<comment type="function">
    <text evidence="7">Catalyzes the transfer of a ribosyl phosphate group from 5-phosphoribose 1-diphosphate to orotate, leading to the formation of orotidine monophosphate (OMP).</text>
</comment>
<dbReference type="AlphaFoldDB" id="A0A919QJ29"/>
<evidence type="ECO:0000313" key="11">
    <source>
        <dbReference type="Proteomes" id="UP000640052"/>
    </source>
</evidence>
<dbReference type="Proteomes" id="UP000640052">
    <property type="component" value="Unassembled WGS sequence"/>
</dbReference>
<keyword evidence="4 7" id="KW-0808">Transferase</keyword>
<protein>
    <recommendedName>
        <fullName evidence="2 7">Orotate phosphoribosyltransferase</fullName>
        <shortName evidence="7">OPRT</shortName>
        <shortName evidence="7">OPRTase</shortName>
        <ecNumber evidence="2 7">2.4.2.10</ecNumber>
    </recommendedName>
</protein>
<dbReference type="Pfam" id="PF00156">
    <property type="entry name" value="Pribosyltran"/>
    <property type="match status" value="1"/>
</dbReference>
<dbReference type="GO" id="GO:0019856">
    <property type="term" value="P:pyrimidine nucleobase biosynthetic process"/>
    <property type="evidence" value="ECO:0007669"/>
    <property type="project" value="TreeGrafter"/>
</dbReference>
<feature type="binding site" evidence="7">
    <location>
        <position position="350"/>
    </location>
    <ligand>
        <name>5-phospho-alpha-D-ribose 1-diphosphate</name>
        <dbReference type="ChEBI" id="CHEBI:58017"/>
        <note>ligand shared between dimeric partners</note>
    </ligand>
</feature>
<feature type="domain" description="Phosphoribosyltransferase" evidence="9">
    <location>
        <begin position="359"/>
        <end position="407"/>
    </location>
</feature>
<organism evidence="10 11">
    <name type="scientific">Acrocarpospora phusangensis</name>
    <dbReference type="NCBI Taxonomy" id="1070424"/>
    <lineage>
        <taxon>Bacteria</taxon>
        <taxon>Bacillati</taxon>
        <taxon>Actinomycetota</taxon>
        <taxon>Actinomycetes</taxon>
        <taxon>Streptosporangiales</taxon>
        <taxon>Streptosporangiaceae</taxon>
        <taxon>Acrocarpospora</taxon>
    </lineage>
</organism>
<comment type="similarity">
    <text evidence="7">Belongs to the purine/pyrimidine phosphoribosyltransferase family. PyrE subfamily.</text>
</comment>
<evidence type="ECO:0000256" key="5">
    <source>
        <dbReference type="ARBA" id="ARBA00022842"/>
    </source>
</evidence>
<comment type="caution">
    <text evidence="10">The sequence shown here is derived from an EMBL/GenBank/DDBJ whole genome shotgun (WGS) entry which is preliminary data.</text>
</comment>
<evidence type="ECO:0000313" key="10">
    <source>
        <dbReference type="EMBL" id="GIH28974.1"/>
    </source>
</evidence>
<keyword evidence="6 7" id="KW-0665">Pyrimidine biosynthesis</keyword>
<evidence type="ECO:0000256" key="2">
    <source>
        <dbReference type="ARBA" id="ARBA00011971"/>
    </source>
</evidence>
<evidence type="ECO:0000256" key="7">
    <source>
        <dbReference type="HAMAP-Rule" id="MF_01208"/>
    </source>
</evidence>
<proteinExistence type="inferred from homology"/>
<dbReference type="InterPro" id="IPR023031">
    <property type="entry name" value="OPRT"/>
</dbReference>
<feature type="binding site" evidence="7">
    <location>
        <position position="346"/>
    </location>
    <ligand>
        <name>5-phospho-alpha-D-ribose 1-diphosphate</name>
        <dbReference type="ChEBI" id="CHEBI:58017"/>
        <note>ligand shared between dimeric partners</note>
    </ligand>
</feature>
<comment type="catalytic activity">
    <reaction evidence="7">
        <text>orotidine 5'-phosphate + diphosphate = orotate + 5-phospho-alpha-D-ribose 1-diphosphate</text>
        <dbReference type="Rhea" id="RHEA:10380"/>
        <dbReference type="ChEBI" id="CHEBI:30839"/>
        <dbReference type="ChEBI" id="CHEBI:33019"/>
        <dbReference type="ChEBI" id="CHEBI:57538"/>
        <dbReference type="ChEBI" id="CHEBI:58017"/>
        <dbReference type="EC" id="2.4.2.10"/>
    </reaction>
</comment>
<feature type="region of interest" description="Disordered" evidence="8">
    <location>
        <begin position="226"/>
        <end position="247"/>
    </location>
</feature>
<dbReference type="InterPro" id="IPR000836">
    <property type="entry name" value="PRTase_dom"/>
</dbReference>
<dbReference type="FunFam" id="3.40.50.2020:FF:000029">
    <property type="entry name" value="Orotate phosphoribosyltransferase"/>
    <property type="match status" value="1"/>
</dbReference>
<feature type="binding site" evidence="7">
    <location>
        <position position="404"/>
    </location>
    <ligand>
        <name>orotate</name>
        <dbReference type="ChEBI" id="CHEBI:30839"/>
    </ligand>
</feature>
<dbReference type="HAMAP" id="MF_01208">
    <property type="entry name" value="PyrE"/>
    <property type="match status" value="1"/>
</dbReference>
<keyword evidence="3 7" id="KW-0328">Glycosyltransferase</keyword>
<feature type="binding site" evidence="7">
    <location>
        <position position="376"/>
    </location>
    <ligand>
        <name>orotate</name>
        <dbReference type="ChEBI" id="CHEBI:30839"/>
    </ligand>
</feature>
<evidence type="ECO:0000256" key="4">
    <source>
        <dbReference type="ARBA" id="ARBA00022679"/>
    </source>
</evidence>
<name>A0A919QJ29_9ACTN</name>
<dbReference type="SUPFAM" id="SSF53271">
    <property type="entry name" value="PRTase-like"/>
    <property type="match status" value="1"/>
</dbReference>
<comment type="caution">
    <text evidence="7">Lacks conserved residue(s) required for the propagation of feature annotation.</text>
</comment>
<dbReference type="GO" id="GO:0044205">
    <property type="term" value="P:'de novo' UMP biosynthetic process"/>
    <property type="evidence" value="ECO:0007669"/>
    <property type="project" value="UniProtKB-UniRule"/>
</dbReference>
<dbReference type="EC" id="2.4.2.10" evidence="2 7"/>
<evidence type="ECO:0000259" key="9">
    <source>
        <dbReference type="Pfam" id="PF00156"/>
    </source>
</evidence>
<sequence length="429" mass="44347">MRCMRALWRQGSDGWAVAADWWSPAVDTMLQALHRGEDVERACAALGGARARAGVGVAEGLRDLAALYACLGRAEPPLTAVCAFASGWAEAGFAPAAELSCADPLSGLATPPYLRTRLAELYREAAAGGSRPGASHRLVVVSLAVSPDDPFAGIAALLRVAEVLRATFPGGDTLALLPPSRAAALIRVRLAVRVTALRRTLRGTAAEIVAHRLPATLASAVRLTLPQTPPAPVSRGGGGSGAGGPSLRLSTMSDRERLLDEIKNKGVVHGRVVLSSGREADYYVDLRRITLDGVAAPLVGRVMLDLTEDLGYDAVGGLTLGADPVATAMLHAAAARGRTLDAFVVRKAGKAHGLQRRIEGPDVAGRRVLAVEDTTTTGGSVLTAVEALNEAGAVVVGIATIVHRGGDENLAATGLPYRTVFSLTDLGLG</sequence>
<reference evidence="10" key="1">
    <citation type="submission" date="2021-01" db="EMBL/GenBank/DDBJ databases">
        <title>Whole genome shotgun sequence of Acrocarpospora phusangensis NBRC 108782.</title>
        <authorList>
            <person name="Komaki H."/>
            <person name="Tamura T."/>
        </authorList>
    </citation>
    <scope>NUCLEOTIDE SEQUENCE</scope>
    <source>
        <strain evidence="10">NBRC 108782</strain>
    </source>
</reference>
<evidence type="ECO:0000256" key="3">
    <source>
        <dbReference type="ARBA" id="ARBA00022676"/>
    </source>
</evidence>
<comment type="cofactor">
    <cofactor evidence="7">
        <name>Mg(2+)</name>
        <dbReference type="ChEBI" id="CHEBI:18420"/>
    </cofactor>
</comment>
<accession>A0A919QJ29</accession>
<dbReference type="PANTHER" id="PTHR19278">
    <property type="entry name" value="OROTATE PHOSPHORIBOSYLTRANSFERASE"/>
    <property type="match status" value="1"/>
</dbReference>
<keyword evidence="5 7" id="KW-0460">Magnesium</keyword>
<dbReference type="EMBL" id="BOOA01000103">
    <property type="protein sequence ID" value="GIH28974.1"/>
    <property type="molecule type" value="Genomic_DNA"/>
</dbReference>
<evidence type="ECO:0000256" key="1">
    <source>
        <dbReference type="ARBA" id="ARBA00004889"/>
    </source>
</evidence>
<dbReference type="GO" id="GO:0004588">
    <property type="term" value="F:orotate phosphoribosyltransferase activity"/>
    <property type="evidence" value="ECO:0007669"/>
    <property type="project" value="UniProtKB-UniRule"/>
</dbReference>
<evidence type="ECO:0000256" key="8">
    <source>
        <dbReference type="SAM" id="MobiDB-lite"/>
    </source>
</evidence>
<dbReference type="PANTHER" id="PTHR19278:SF9">
    <property type="entry name" value="URIDINE 5'-MONOPHOSPHATE SYNTHASE"/>
    <property type="match status" value="1"/>
</dbReference>
<feature type="compositionally biased region" description="Gly residues" evidence="8">
    <location>
        <begin position="235"/>
        <end position="244"/>
    </location>
</feature>
<comment type="subunit">
    <text evidence="7">Homodimer.</text>
</comment>
<evidence type="ECO:0000256" key="6">
    <source>
        <dbReference type="ARBA" id="ARBA00022975"/>
    </source>
</evidence>
<feature type="binding site" description="in other chain" evidence="7">
    <location>
        <begin position="372"/>
        <end position="380"/>
    </location>
    <ligand>
        <name>5-phospho-alpha-D-ribose 1-diphosphate</name>
        <dbReference type="ChEBI" id="CHEBI:58017"/>
        <note>ligand shared between dimeric partners</note>
    </ligand>
</feature>
<feature type="binding site" evidence="7">
    <location>
        <position position="352"/>
    </location>
    <ligand>
        <name>5-phospho-alpha-D-ribose 1-diphosphate</name>
        <dbReference type="ChEBI" id="CHEBI:58017"/>
        <note>ligand shared between dimeric partners</note>
    </ligand>
</feature>
<keyword evidence="11" id="KW-1185">Reference proteome</keyword>
<gene>
    <name evidence="7" type="primary">pyrE</name>
    <name evidence="10" type="ORF">Aph01nite_72840</name>
</gene>
<feature type="binding site" description="in other chain" evidence="7">
    <location>
        <position position="347"/>
    </location>
    <ligand>
        <name>5-phospho-alpha-D-ribose 1-diphosphate</name>
        <dbReference type="ChEBI" id="CHEBI:58017"/>
        <note>ligand shared between dimeric partners</note>
    </ligand>
</feature>
<dbReference type="Gene3D" id="3.40.50.2020">
    <property type="match status" value="1"/>
</dbReference>